<organism evidence="3 4">
    <name type="scientific">Amycolatopsis alkalitolerans</name>
    <dbReference type="NCBI Taxonomy" id="2547244"/>
    <lineage>
        <taxon>Bacteria</taxon>
        <taxon>Bacillati</taxon>
        <taxon>Actinomycetota</taxon>
        <taxon>Actinomycetes</taxon>
        <taxon>Pseudonocardiales</taxon>
        <taxon>Pseudonocardiaceae</taxon>
        <taxon>Amycolatopsis</taxon>
    </lineage>
</organism>
<evidence type="ECO:0000313" key="4">
    <source>
        <dbReference type="Proteomes" id="UP000305546"/>
    </source>
</evidence>
<dbReference type="PROSITE" id="PS51819">
    <property type="entry name" value="VOC"/>
    <property type="match status" value="1"/>
</dbReference>
<evidence type="ECO:0000313" key="3">
    <source>
        <dbReference type="EMBL" id="TNC25859.1"/>
    </source>
</evidence>
<dbReference type="EMBL" id="VDFW01000010">
    <property type="protein sequence ID" value="TNC25859.1"/>
    <property type="molecule type" value="Genomic_DNA"/>
</dbReference>
<dbReference type="Pfam" id="PF13669">
    <property type="entry name" value="Glyoxalase_4"/>
    <property type="match status" value="1"/>
</dbReference>
<proteinExistence type="predicted"/>
<dbReference type="GO" id="GO:0004493">
    <property type="term" value="F:methylmalonyl-CoA epimerase activity"/>
    <property type="evidence" value="ECO:0007669"/>
    <property type="project" value="TreeGrafter"/>
</dbReference>
<accession>A0A5C4M1T6</accession>
<dbReference type="Gene3D" id="3.10.180.10">
    <property type="entry name" value="2,3-Dihydroxybiphenyl 1,2-Dioxygenase, domain 1"/>
    <property type="match status" value="1"/>
</dbReference>
<dbReference type="AlphaFoldDB" id="A0A5C4M1T6"/>
<dbReference type="SUPFAM" id="SSF54593">
    <property type="entry name" value="Glyoxalase/Bleomycin resistance protein/Dihydroxybiphenyl dioxygenase"/>
    <property type="match status" value="1"/>
</dbReference>
<keyword evidence="4" id="KW-1185">Reference proteome</keyword>
<dbReference type="InterPro" id="IPR029068">
    <property type="entry name" value="Glyas_Bleomycin-R_OHBP_Dase"/>
</dbReference>
<reference evidence="3 4" key="1">
    <citation type="submission" date="2019-06" db="EMBL/GenBank/DDBJ databases">
        <title>Amycolatopsis alkalitolerans sp. nov., isolated from Gastrodia elata Blume.</title>
        <authorList>
            <person name="Narsing Rao M.P."/>
            <person name="Li W.J."/>
        </authorList>
    </citation>
    <scope>NUCLEOTIDE SEQUENCE [LARGE SCALE GENOMIC DNA]</scope>
    <source>
        <strain evidence="3 4">SYSUP0005</strain>
    </source>
</reference>
<protein>
    <recommendedName>
        <fullName evidence="2">VOC domain-containing protein</fullName>
    </recommendedName>
</protein>
<dbReference type="GO" id="GO:0046491">
    <property type="term" value="P:L-methylmalonyl-CoA metabolic process"/>
    <property type="evidence" value="ECO:0007669"/>
    <property type="project" value="TreeGrafter"/>
</dbReference>
<feature type="domain" description="VOC" evidence="2">
    <location>
        <begin position="5"/>
        <end position="143"/>
    </location>
</feature>
<dbReference type="PANTHER" id="PTHR43048:SF3">
    <property type="entry name" value="METHYLMALONYL-COA EPIMERASE, MITOCHONDRIAL"/>
    <property type="match status" value="1"/>
</dbReference>
<evidence type="ECO:0000259" key="2">
    <source>
        <dbReference type="PROSITE" id="PS51819"/>
    </source>
</evidence>
<keyword evidence="1" id="KW-0479">Metal-binding</keyword>
<gene>
    <name evidence="3" type="ORF">FG385_14585</name>
</gene>
<comment type="caution">
    <text evidence="3">The sequence shown here is derived from an EMBL/GenBank/DDBJ whole genome shotgun (WGS) entry which is preliminary data.</text>
</comment>
<dbReference type="PANTHER" id="PTHR43048">
    <property type="entry name" value="METHYLMALONYL-COA EPIMERASE"/>
    <property type="match status" value="1"/>
</dbReference>
<sequence length="160" mass="17379">MRLPELFHIGWVVRDCAAAQEELSRRLGAGPFRSAGDESRFDQALVYGKPTPFSLKIAFGVLGGVLIELLEPLDDRSPHAEFLAERGEGMHHLAYLVDDFDDRLAAARGSDLLIDGTGPGNPVRWVYLDGNATRGTVVELLERTPAAETLFGDFLALTGG</sequence>
<dbReference type="GO" id="GO:0046872">
    <property type="term" value="F:metal ion binding"/>
    <property type="evidence" value="ECO:0007669"/>
    <property type="project" value="UniProtKB-KW"/>
</dbReference>
<dbReference type="OrthoDB" id="3686106at2"/>
<dbReference type="InterPro" id="IPR051785">
    <property type="entry name" value="MMCE/EMCE_epimerase"/>
</dbReference>
<dbReference type="RefSeq" id="WP_139097244.1">
    <property type="nucleotide sequence ID" value="NZ_VDFW01000010.1"/>
</dbReference>
<name>A0A5C4M1T6_9PSEU</name>
<evidence type="ECO:0000256" key="1">
    <source>
        <dbReference type="ARBA" id="ARBA00022723"/>
    </source>
</evidence>
<dbReference type="InterPro" id="IPR037523">
    <property type="entry name" value="VOC_core"/>
</dbReference>
<dbReference type="Proteomes" id="UP000305546">
    <property type="component" value="Unassembled WGS sequence"/>
</dbReference>